<comment type="caution">
    <text evidence="1">The sequence shown here is derived from an EMBL/GenBank/DDBJ whole genome shotgun (WGS) entry which is preliminary data.</text>
</comment>
<organism evidence="1 2">
    <name type="scientific">Candidatus Buchananbacteria bacterium RIFCSPHIGHO2_01_FULL_46_12</name>
    <dbReference type="NCBI Taxonomy" id="1797536"/>
    <lineage>
        <taxon>Bacteria</taxon>
        <taxon>Candidatus Buchananiibacteriota</taxon>
    </lineage>
</organism>
<evidence type="ECO:0000313" key="1">
    <source>
        <dbReference type="EMBL" id="OGY45843.1"/>
    </source>
</evidence>
<dbReference type="Proteomes" id="UP000178432">
    <property type="component" value="Unassembled WGS sequence"/>
</dbReference>
<proteinExistence type="predicted"/>
<dbReference type="EMBL" id="MHIF01000071">
    <property type="protein sequence ID" value="OGY45843.1"/>
    <property type="molecule type" value="Genomic_DNA"/>
</dbReference>
<dbReference type="AlphaFoldDB" id="A0A1G1Y0G0"/>
<protein>
    <submittedName>
        <fullName evidence="1">Uncharacterized protein</fullName>
    </submittedName>
</protein>
<accession>A0A1G1Y0G0</accession>
<evidence type="ECO:0000313" key="2">
    <source>
        <dbReference type="Proteomes" id="UP000178432"/>
    </source>
</evidence>
<gene>
    <name evidence="1" type="ORF">A2663_01915</name>
</gene>
<reference evidence="1 2" key="1">
    <citation type="journal article" date="2016" name="Nat. Commun.">
        <title>Thousands of microbial genomes shed light on interconnected biogeochemical processes in an aquifer system.</title>
        <authorList>
            <person name="Anantharaman K."/>
            <person name="Brown C.T."/>
            <person name="Hug L.A."/>
            <person name="Sharon I."/>
            <person name="Castelle C.J."/>
            <person name="Probst A.J."/>
            <person name="Thomas B.C."/>
            <person name="Singh A."/>
            <person name="Wilkins M.J."/>
            <person name="Karaoz U."/>
            <person name="Brodie E.L."/>
            <person name="Williams K.H."/>
            <person name="Hubbard S.S."/>
            <person name="Banfield J.F."/>
        </authorList>
    </citation>
    <scope>NUCLEOTIDE SEQUENCE [LARGE SCALE GENOMIC DNA]</scope>
</reference>
<name>A0A1G1Y0G0_9BACT</name>
<sequence>MEENKQKNGSQAVAGQAALKEPKMGNLFEMSLPHFEVRPPEEDFLRLFEVTMPLGGTRTFRHADPLNNQINLVVVDFLRDYIEYLQEIVSEAPISVDTTNNYKLDASAPEPTEQELVEMRVVDMAFNEAAAAELKKRQAWAKPRLKECQNALAMISARPHRF</sequence>